<accession>W3X7E5</accession>
<dbReference type="OMA" id="NPFWELS"/>
<dbReference type="RefSeq" id="XP_007833076.1">
    <property type="nucleotide sequence ID" value="XM_007834885.1"/>
</dbReference>
<dbReference type="OrthoDB" id="2505440at2759"/>
<reference evidence="10" key="1">
    <citation type="journal article" date="2015" name="BMC Genomics">
        <title>Genomic and transcriptomic analysis of the endophytic fungus Pestalotiopsis fici reveals its lifestyle and high potential for synthesis of natural products.</title>
        <authorList>
            <person name="Wang X."/>
            <person name="Zhang X."/>
            <person name="Liu L."/>
            <person name="Xiang M."/>
            <person name="Wang W."/>
            <person name="Sun X."/>
            <person name="Che Y."/>
            <person name="Guo L."/>
            <person name="Liu G."/>
            <person name="Guo L."/>
            <person name="Wang C."/>
            <person name="Yin W.B."/>
            <person name="Stadler M."/>
            <person name="Zhang X."/>
            <person name="Liu X."/>
        </authorList>
    </citation>
    <scope>NUCLEOTIDE SEQUENCE [LARGE SCALE GENOMIC DNA]</scope>
    <source>
        <strain evidence="10">W106-1 / CGMCC3.15140</strain>
    </source>
</reference>
<evidence type="ECO:0000256" key="1">
    <source>
        <dbReference type="ARBA" id="ARBA00004123"/>
    </source>
</evidence>
<protein>
    <recommendedName>
        <fullName evidence="8">Transcriptional coactivator p15 (PC4) C-terminal domain-containing protein</fullName>
    </recommendedName>
</protein>
<dbReference type="Gene3D" id="2.30.31.10">
    <property type="entry name" value="Transcriptional Coactivator Pc4, Chain A"/>
    <property type="match status" value="1"/>
</dbReference>
<comment type="similarity">
    <text evidence="2">Belongs to the transcriptional coactivator PC4 family.</text>
</comment>
<dbReference type="GO" id="GO:0005634">
    <property type="term" value="C:nucleus"/>
    <property type="evidence" value="ECO:0007669"/>
    <property type="project" value="UniProtKB-SubCell"/>
</dbReference>
<evidence type="ECO:0000256" key="7">
    <source>
        <dbReference type="SAM" id="MobiDB-lite"/>
    </source>
</evidence>
<dbReference type="EMBL" id="KI912112">
    <property type="protein sequence ID" value="ETS81302.1"/>
    <property type="molecule type" value="Genomic_DNA"/>
</dbReference>
<keyword evidence="5" id="KW-0804">Transcription</keyword>
<dbReference type="InterPro" id="IPR045125">
    <property type="entry name" value="Sub1/Tcp4-like"/>
</dbReference>
<dbReference type="KEGG" id="pfy:PFICI_06304"/>
<dbReference type="GeneID" id="19271317"/>
<comment type="subcellular location">
    <subcellularLocation>
        <location evidence="1">Nucleus</location>
    </subcellularLocation>
</comment>
<dbReference type="GO" id="GO:0003713">
    <property type="term" value="F:transcription coactivator activity"/>
    <property type="evidence" value="ECO:0007669"/>
    <property type="project" value="InterPro"/>
</dbReference>
<dbReference type="PANTHER" id="PTHR13215">
    <property type="entry name" value="RNA POLYMERASE II TRANSCRIPTIONAL COACTIVATOR"/>
    <property type="match status" value="1"/>
</dbReference>
<sequence>MAGFKSAKRVRPGDDDSDVEVQTKSTKTGKKAKTGSGDLESGKDSDGNSWWSLSGKRRVGISEFQKKPYINIREYWTDNDGVLKPGKKGISLPLEQYNALLKAIPAINAELVAQGLDVADIPSGAPSKATEKSSSDKKSKKSNIEETSDEDEDED</sequence>
<name>W3X7E5_PESFW</name>
<dbReference type="Pfam" id="PF02229">
    <property type="entry name" value="PC4"/>
    <property type="match status" value="1"/>
</dbReference>
<dbReference type="InterPro" id="IPR009044">
    <property type="entry name" value="ssDNA-bd_transcriptional_reg"/>
</dbReference>
<keyword evidence="6" id="KW-0539">Nucleus</keyword>
<evidence type="ECO:0000313" key="9">
    <source>
        <dbReference type="EMBL" id="ETS81302.1"/>
    </source>
</evidence>
<evidence type="ECO:0000259" key="8">
    <source>
        <dbReference type="Pfam" id="PF02229"/>
    </source>
</evidence>
<evidence type="ECO:0000256" key="5">
    <source>
        <dbReference type="ARBA" id="ARBA00023163"/>
    </source>
</evidence>
<dbReference type="Proteomes" id="UP000030651">
    <property type="component" value="Unassembled WGS sequence"/>
</dbReference>
<keyword evidence="4" id="KW-0238">DNA-binding</keyword>
<organism evidence="9 10">
    <name type="scientific">Pestalotiopsis fici (strain W106-1 / CGMCC3.15140)</name>
    <dbReference type="NCBI Taxonomy" id="1229662"/>
    <lineage>
        <taxon>Eukaryota</taxon>
        <taxon>Fungi</taxon>
        <taxon>Dikarya</taxon>
        <taxon>Ascomycota</taxon>
        <taxon>Pezizomycotina</taxon>
        <taxon>Sordariomycetes</taxon>
        <taxon>Xylariomycetidae</taxon>
        <taxon>Amphisphaeriales</taxon>
        <taxon>Sporocadaceae</taxon>
        <taxon>Pestalotiopsis</taxon>
    </lineage>
</organism>
<feature type="region of interest" description="Disordered" evidence="7">
    <location>
        <begin position="1"/>
        <end position="52"/>
    </location>
</feature>
<proteinExistence type="inferred from homology"/>
<feature type="compositionally biased region" description="Acidic residues" evidence="7">
    <location>
        <begin position="146"/>
        <end position="155"/>
    </location>
</feature>
<evidence type="ECO:0000256" key="4">
    <source>
        <dbReference type="ARBA" id="ARBA00023125"/>
    </source>
</evidence>
<dbReference type="eggNOG" id="KOG2712">
    <property type="taxonomic scope" value="Eukaryota"/>
</dbReference>
<dbReference type="SUPFAM" id="SSF54447">
    <property type="entry name" value="ssDNA-binding transcriptional regulator domain"/>
    <property type="match status" value="1"/>
</dbReference>
<feature type="domain" description="Transcriptional coactivator p15 (PC4) C-terminal" evidence="8">
    <location>
        <begin position="51"/>
        <end position="103"/>
    </location>
</feature>
<dbReference type="STRING" id="1229662.W3X7E5"/>
<dbReference type="InterPro" id="IPR003173">
    <property type="entry name" value="PC4_C"/>
</dbReference>
<evidence type="ECO:0000256" key="3">
    <source>
        <dbReference type="ARBA" id="ARBA00023015"/>
    </source>
</evidence>
<evidence type="ECO:0000256" key="6">
    <source>
        <dbReference type="ARBA" id="ARBA00023242"/>
    </source>
</evidence>
<gene>
    <name evidence="9" type="ORF">PFICI_06304</name>
</gene>
<dbReference type="HOGENOM" id="CLU_104273_0_1_1"/>
<dbReference type="GO" id="GO:0060261">
    <property type="term" value="P:positive regulation of transcription initiation by RNA polymerase II"/>
    <property type="evidence" value="ECO:0007669"/>
    <property type="project" value="InterPro"/>
</dbReference>
<evidence type="ECO:0000313" key="10">
    <source>
        <dbReference type="Proteomes" id="UP000030651"/>
    </source>
</evidence>
<feature type="compositionally biased region" description="Basic residues" evidence="7">
    <location>
        <begin position="1"/>
        <end position="10"/>
    </location>
</feature>
<feature type="region of interest" description="Disordered" evidence="7">
    <location>
        <begin position="120"/>
        <end position="155"/>
    </location>
</feature>
<keyword evidence="3" id="KW-0805">Transcription regulation</keyword>
<dbReference type="GO" id="GO:0003677">
    <property type="term" value="F:DNA binding"/>
    <property type="evidence" value="ECO:0007669"/>
    <property type="project" value="UniProtKB-KW"/>
</dbReference>
<dbReference type="AlphaFoldDB" id="W3X7E5"/>
<evidence type="ECO:0000256" key="2">
    <source>
        <dbReference type="ARBA" id="ARBA00009001"/>
    </source>
</evidence>
<dbReference type="InParanoid" id="W3X7E5"/>
<keyword evidence="10" id="KW-1185">Reference proteome</keyword>